<proteinExistence type="predicted"/>
<dbReference type="EMBL" id="LAZR01002871">
    <property type="protein sequence ID" value="KKN24598.1"/>
    <property type="molecule type" value="Genomic_DNA"/>
</dbReference>
<evidence type="ECO:0000313" key="1">
    <source>
        <dbReference type="EMBL" id="KKN24598.1"/>
    </source>
</evidence>
<accession>A0A0F9S5K6</accession>
<reference evidence="1" key="1">
    <citation type="journal article" date="2015" name="Nature">
        <title>Complex archaea that bridge the gap between prokaryotes and eukaryotes.</title>
        <authorList>
            <person name="Spang A."/>
            <person name="Saw J.H."/>
            <person name="Jorgensen S.L."/>
            <person name="Zaremba-Niedzwiedzka K."/>
            <person name="Martijn J."/>
            <person name="Lind A.E."/>
            <person name="van Eijk R."/>
            <person name="Schleper C."/>
            <person name="Guy L."/>
            <person name="Ettema T.J."/>
        </authorList>
    </citation>
    <scope>NUCLEOTIDE SEQUENCE</scope>
</reference>
<dbReference type="AlphaFoldDB" id="A0A0F9S5K6"/>
<sequence>MSNGWCNYNVASRRVTSDGTARQLLLPGNPRRIFFGVAGVSLASSVIVHVKAINPAEAFHLDPIIMPGWRLAGISGNNTRSFHYNYAGPAVTEEMYWQPPAGLTVDVTEISTDEQWSSQFPDEYNCNNTYWRAWESDKPAADEPVTLLESNPRRVALIVFPPVSPMWLAFGGPKNGRVPHYWLGAIGPQVVTFRDIGPMIHEPLFWGTDAVPSQRMWILEVFGV</sequence>
<organism evidence="1">
    <name type="scientific">marine sediment metagenome</name>
    <dbReference type="NCBI Taxonomy" id="412755"/>
    <lineage>
        <taxon>unclassified sequences</taxon>
        <taxon>metagenomes</taxon>
        <taxon>ecological metagenomes</taxon>
    </lineage>
</organism>
<protein>
    <submittedName>
        <fullName evidence="1">Uncharacterized protein</fullName>
    </submittedName>
</protein>
<comment type="caution">
    <text evidence="1">The sequence shown here is derived from an EMBL/GenBank/DDBJ whole genome shotgun (WGS) entry which is preliminary data.</text>
</comment>
<gene>
    <name evidence="1" type="ORF">LCGC14_0893210</name>
</gene>
<name>A0A0F9S5K6_9ZZZZ</name>